<dbReference type="InterPro" id="IPR053967">
    <property type="entry name" value="LlgE_F_G-like_D1"/>
</dbReference>
<dbReference type="InterPro" id="IPR011491">
    <property type="entry name" value="FlgE_D2"/>
</dbReference>
<evidence type="ECO:0000259" key="7">
    <source>
        <dbReference type="Pfam" id="PF06429"/>
    </source>
</evidence>
<dbReference type="Gene3D" id="2.60.98.20">
    <property type="entry name" value="Flagellar hook protein FlgE"/>
    <property type="match status" value="1"/>
</dbReference>
<comment type="subcellular location">
    <subcellularLocation>
        <location evidence="1 5">Bacterial flagellum basal body</location>
    </subcellularLocation>
</comment>
<dbReference type="PANTHER" id="PTHR30435">
    <property type="entry name" value="FLAGELLAR PROTEIN"/>
    <property type="match status" value="1"/>
</dbReference>
<protein>
    <recommendedName>
        <fullName evidence="3 5">Flagellar hook protein FlgE</fullName>
    </recommendedName>
</protein>
<comment type="similarity">
    <text evidence="2 5">Belongs to the flagella basal body rod proteins family.</text>
</comment>
<sequence>MAGFNTAVTGLKASTSLLDVAGNNIANSSTVGFKSSRTEFADIYATAVVGAGSSNTPGSGVTVSDIAQDFSGGTIEFTNSNLDLAINGSGFFQLDDGQGNVTYTRAGAFELDKDGNIVSKNGKYLQGYGLDAQGNQLPVQNLSVTEKESPPKATEQVDLAFNINSNNDATQLEGVFDKNEPNSYSWSTTVGTFDSLGNENSIRFYFAEQRPVKEVYRYDISTSDFDTAGGSDPIKVSGLALSTTVPSPDGELGLTEILDGGVGTGVYILSDEEKAKLADVDPRIDVDSFRVVDNATASGGTGWDLSFEFKSEFTEYGDMAVELGTQELSSEPVDVRDANEIQSATFQASAFDATTGELLNAQNIVIGGVSIPLTTAMTRNDVGAAISAAEQDILDANPDVESISYVPLNSDGVPELQVRWKADAGNVNPLPITISDVTLSAGPPAAPESVLSNTDASNGDVTLSIDEEGDNSFLGAYRMYAFLNDTAQLDIGKLQDPGAGTQTEVGPVMVTFDPTNGVLETVNGGSVPTSGVAPKLTIFGADPANPQDNLLDNDTDSLRGIQLDITGSSQFASESIVKGQQQDGYTKGDLIGVSFAETGEMVASYSNGQRANLGLVAIATFENQDGLQPSGNTEWISTLSSGNAILNPPGTGLNGTLRSAALEQSNVDLSAELVKLIEGQRNFQANSKTLETLNTVTQAILQI</sequence>
<dbReference type="Pfam" id="PF00460">
    <property type="entry name" value="Flg_bb_rod"/>
    <property type="match status" value="1"/>
</dbReference>
<evidence type="ECO:0000256" key="1">
    <source>
        <dbReference type="ARBA" id="ARBA00004117"/>
    </source>
</evidence>
<keyword evidence="10" id="KW-0969">Cilium</keyword>
<evidence type="ECO:0000256" key="2">
    <source>
        <dbReference type="ARBA" id="ARBA00009677"/>
    </source>
</evidence>
<dbReference type="InterPro" id="IPR037058">
    <property type="entry name" value="Falgellar_hook_FlgE_sf"/>
</dbReference>
<dbReference type="PROSITE" id="PS00588">
    <property type="entry name" value="FLAGELLA_BB_ROD"/>
    <property type="match status" value="1"/>
</dbReference>
<evidence type="ECO:0000313" key="10">
    <source>
        <dbReference type="EMBL" id="MBP0048555.1"/>
    </source>
</evidence>
<comment type="function">
    <text evidence="5">A flexible structure which links the flagellar filament to the drive apparatus in the basal body.</text>
</comment>
<feature type="domain" description="Flagellar basal body rod protein N-terminal" evidence="6">
    <location>
        <begin position="4"/>
        <end position="34"/>
    </location>
</feature>
<evidence type="ECO:0000259" key="9">
    <source>
        <dbReference type="Pfam" id="PF22692"/>
    </source>
</evidence>
<feature type="domain" description="Flagellar hook protein FlgE/F/G-like D1" evidence="9">
    <location>
        <begin position="85"/>
        <end position="141"/>
    </location>
</feature>
<dbReference type="PANTHER" id="PTHR30435:SF1">
    <property type="entry name" value="FLAGELLAR HOOK PROTEIN FLGE"/>
    <property type="match status" value="1"/>
</dbReference>
<dbReference type="Pfam" id="PF07559">
    <property type="entry name" value="FlgE_D2"/>
    <property type="match status" value="2"/>
</dbReference>
<organism evidence="10 11">
    <name type="scientific">Marinobacterium alkalitolerans</name>
    <dbReference type="NCBI Taxonomy" id="1542925"/>
    <lineage>
        <taxon>Bacteria</taxon>
        <taxon>Pseudomonadati</taxon>
        <taxon>Pseudomonadota</taxon>
        <taxon>Gammaproteobacteria</taxon>
        <taxon>Oceanospirillales</taxon>
        <taxon>Oceanospirillaceae</taxon>
        <taxon>Marinobacterium</taxon>
    </lineage>
</organism>
<dbReference type="NCBIfam" id="TIGR03506">
    <property type="entry name" value="FlgEFG_subfam"/>
    <property type="match status" value="2"/>
</dbReference>
<dbReference type="EMBL" id="JACVEW010000009">
    <property type="protein sequence ID" value="MBP0048555.1"/>
    <property type="molecule type" value="Genomic_DNA"/>
</dbReference>
<dbReference type="InterPro" id="IPR037925">
    <property type="entry name" value="FlgE/F/G-like"/>
</dbReference>
<evidence type="ECO:0000259" key="8">
    <source>
        <dbReference type="Pfam" id="PF07559"/>
    </source>
</evidence>
<keyword evidence="11" id="KW-1185">Reference proteome</keyword>
<dbReference type="InterPro" id="IPR019776">
    <property type="entry name" value="Flagellar_basal_body_rod_CS"/>
</dbReference>
<comment type="caution">
    <text evidence="10">The sequence shown here is derived from an EMBL/GenBank/DDBJ whole genome shotgun (WGS) entry which is preliminary data.</text>
</comment>
<name>A0ABS3ZB20_9GAMM</name>
<evidence type="ECO:0000313" key="11">
    <source>
        <dbReference type="Proteomes" id="UP000810171"/>
    </source>
</evidence>
<dbReference type="Pfam" id="PF22692">
    <property type="entry name" value="LlgE_F_G_D1"/>
    <property type="match status" value="1"/>
</dbReference>
<feature type="domain" description="Flagellar hook protein FlgE D2" evidence="8">
    <location>
        <begin position="476"/>
        <end position="585"/>
    </location>
</feature>
<reference evidence="10 11" key="1">
    <citation type="submission" date="2020-09" db="EMBL/GenBank/DDBJ databases">
        <authorList>
            <person name="Tanuku N.R.S."/>
        </authorList>
    </citation>
    <scope>NUCLEOTIDE SEQUENCE [LARGE SCALE GENOMIC DNA]</scope>
    <source>
        <strain evidence="10 11">AK62</strain>
    </source>
</reference>
<keyword evidence="10" id="KW-0966">Cell projection</keyword>
<dbReference type="InterPro" id="IPR020013">
    <property type="entry name" value="Flagellar_FlgE/F/G"/>
</dbReference>
<feature type="domain" description="Flagellar basal-body/hook protein C-terminal" evidence="7">
    <location>
        <begin position="659"/>
        <end position="703"/>
    </location>
</feature>
<accession>A0ABS3ZB20</accession>
<proteinExistence type="inferred from homology"/>
<evidence type="ECO:0000259" key="6">
    <source>
        <dbReference type="Pfam" id="PF00460"/>
    </source>
</evidence>
<dbReference type="InterPro" id="IPR001444">
    <property type="entry name" value="Flag_bb_rod_N"/>
</dbReference>
<evidence type="ECO:0000256" key="4">
    <source>
        <dbReference type="ARBA" id="ARBA00023143"/>
    </source>
</evidence>
<evidence type="ECO:0000256" key="5">
    <source>
        <dbReference type="RuleBase" id="RU362116"/>
    </source>
</evidence>
<dbReference type="RefSeq" id="WP_209287175.1">
    <property type="nucleotide sequence ID" value="NZ_JACVEW010000009.1"/>
</dbReference>
<keyword evidence="10" id="KW-0282">Flagellum</keyword>
<dbReference type="InterPro" id="IPR010930">
    <property type="entry name" value="Flg_bb/hook_C_dom"/>
</dbReference>
<feature type="domain" description="Flagellar hook protein FlgE D2" evidence="8">
    <location>
        <begin position="163"/>
        <end position="221"/>
    </location>
</feature>
<dbReference type="SUPFAM" id="SSF117143">
    <property type="entry name" value="Flagellar hook protein flgE"/>
    <property type="match status" value="2"/>
</dbReference>
<dbReference type="Pfam" id="PF06429">
    <property type="entry name" value="Flg_bbr_C"/>
    <property type="match status" value="1"/>
</dbReference>
<gene>
    <name evidence="10" type="ORF">H9C73_07380</name>
</gene>
<evidence type="ECO:0000256" key="3">
    <source>
        <dbReference type="ARBA" id="ARBA00019015"/>
    </source>
</evidence>
<dbReference type="Proteomes" id="UP000810171">
    <property type="component" value="Unassembled WGS sequence"/>
</dbReference>
<keyword evidence="4 5" id="KW-0975">Bacterial flagellum</keyword>